<name>A0ABS7AI01_9PROT</name>
<evidence type="ECO:0000256" key="5">
    <source>
        <dbReference type="ARBA" id="ARBA00022691"/>
    </source>
</evidence>
<proteinExistence type="inferred from homology"/>
<keyword evidence="9" id="KW-1185">Reference proteome</keyword>
<evidence type="ECO:0000256" key="2">
    <source>
        <dbReference type="ARBA" id="ARBA00011900"/>
    </source>
</evidence>
<dbReference type="PROSITE" id="PS00092">
    <property type="entry name" value="N6_MTASE"/>
    <property type="match status" value="1"/>
</dbReference>
<dbReference type="InterPro" id="IPR029063">
    <property type="entry name" value="SAM-dependent_MTases_sf"/>
</dbReference>
<protein>
    <recommendedName>
        <fullName evidence="2">site-specific DNA-methyltransferase (adenine-specific)</fullName>
        <ecNumber evidence="2">2.1.1.72</ecNumber>
    </recommendedName>
</protein>
<evidence type="ECO:0000256" key="6">
    <source>
        <dbReference type="ARBA" id="ARBA00047942"/>
    </source>
</evidence>
<keyword evidence="3 8" id="KW-0489">Methyltransferase</keyword>
<dbReference type="GO" id="GO:0032259">
    <property type="term" value="P:methylation"/>
    <property type="evidence" value="ECO:0007669"/>
    <property type="project" value="UniProtKB-KW"/>
</dbReference>
<evidence type="ECO:0000256" key="1">
    <source>
        <dbReference type="ARBA" id="ARBA00006594"/>
    </source>
</evidence>
<dbReference type="InterPro" id="IPR002052">
    <property type="entry name" value="DNA_methylase_N6_adenine_CS"/>
</dbReference>
<dbReference type="InterPro" id="IPR011639">
    <property type="entry name" value="MethylTrfase_TaqI-like_dom"/>
</dbReference>
<comment type="similarity">
    <text evidence="1">Belongs to the N(4)/N(6)-methyltransferase family.</text>
</comment>
<dbReference type="Gene3D" id="3.40.50.150">
    <property type="entry name" value="Vaccinia Virus protein VP39"/>
    <property type="match status" value="1"/>
</dbReference>
<dbReference type="SUPFAM" id="SSF53335">
    <property type="entry name" value="S-adenosyl-L-methionine-dependent methyltransferases"/>
    <property type="match status" value="1"/>
</dbReference>
<evidence type="ECO:0000256" key="4">
    <source>
        <dbReference type="ARBA" id="ARBA00022679"/>
    </source>
</evidence>
<evidence type="ECO:0000313" key="8">
    <source>
        <dbReference type="EMBL" id="MBW6401952.1"/>
    </source>
</evidence>
<accession>A0ABS7AI01</accession>
<gene>
    <name evidence="8" type="ORF">KPL78_29165</name>
</gene>
<dbReference type="PANTHER" id="PTHR33841">
    <property type="entry name" value="DNA METHYLTRANSFERASE YEEA-RELATED"/>
    <property type="match status" value="1"/>
</dbReference>
<dbReference type="InterPro" id="IPR050953">
    <property type="entry name" value="N4_N6_ade-DNA_methylase"/>
</dbReference>
<dbReference type="EMBL" id="JAHYBZ010000017">
    <property type="protein sequence ID" value="MBW6401952.1"/>
    <property type="molecule type" value="Genomic_DNA"/>
</dbReference>
<evidence type="ECO:0000256" key="3">
    <source>
        <dbReference type="ARBA" id="ARBA00022603"/>
    </source>
</evidence>
<feature type="domain" description="Type II methyltransferase M.TaqI-like" evidence="7">
    <location>
        <begin position="80"/>
        <end position="184"/>
    </location>
</feature>
<evidence type="ECO:0000259" key="7">
    <source>
        <dbReference type="Pfam" id="PF07669"/>
    </source>
</evidence>
<organism evidence="8 9">
    <name type="scientific">Roseomonas alba</name>
    <dbReference type="NCBI Taxonomy" id="2846776"/>
    <lineage>
        <taxon>Bacteria</taxon>
        <taxon>Pseudomonadati</taxon>
        <taxon>Pseudomonadota</taxon>
        <taxon>Alphaproteobacteria</taxon>
        <taxon>Acetobacterales</taxon>
        <taxon>Roseomonadaceae</taxon>
        <taxon>Roseomonas</taxon>
    </lineage>
</organism>
<dbReference type="PANTHER" id="PTHR33841:SF5">
    <property type="entry name" value="DNA METHYLASE (MODIFICATION METHYLASE) (METHYLTRANSFERASE)-RELATED"/>
    <property type="match status" value="1"/>
</dbReference>
<dbReference type="GO" id="GO:0008168">
    <property type="term" value="F:methyltransferase activity"/>
    <property type="evidence" value="ECO:0007669"/>
    <property type="project" value="UniProtKB-KW"/>
</dbReference>
<comment type="catalytic activity">
    <reaction evidence="6">
        <text>a 2'-deoxyadenosine in DNA + S-adenosyl-L-methionine = an N(6)-methyl-2'-deoxyadenosine in DNA + S-adenosyl-L-homocysteine + H(+)</text>
        <dbReference type="Rhea" id="RHEA:15197"/>
        <dbReference type="Rhea" id="RHEA-COMP:12418"/>
        <dbReference type="Rhea" id="RHEA-COMP:12419"/>
        <dbReference type="ChEBI" id="CHEBI:15378"/>
        <dbReference type="ChEBI" id="CHEBI:57856"/>
        <dbReference type="ChEBI" id="CHEBI:59789"/>
        <dbReference type="ChEBI" id="CHEBI:90615"/>
        <dbReference type="ChEBI" id="CHEBI:90616"/>
        <dbReference type="EC" id="2.1.1.72"/>
    </reaction>
</comment>
<dbReference type="PRINTS" id="PR00507">
    <property type="entry name" value="N12N6MTFRASE"/>
</dbReference>
<dbReference type="Pfam" id="PF07669">
    <property type="entry name" value="Eco57I"/>
    <property type="match status" value="1"/>
</dbReference>
<reference evidence="8 9" key="1">
    <citation type="submission" date="2021-07" db="EMBL/GenBank/DDBJ databases">
        <authorList>
            <person name="So Y."/>
        </authorList>
    </citation>
    <scope>NUCLEOTIDE SEQUENCE [LARGE SCALE GENOMIC DNA]</scope>
    <source>
        <strain evidence="8 9">HJA6</strain>
    </source>
</reference>
<keyword evidence="4" id="KW-0808">Transferase</keyword>
<keyword evidence="5" id="KW-0949">S-adenosyl-L-methionine</keyword>
<comment type="caution">
    <text evidence="8">The sequence shown here is derived from an EMBL/GenBank/DDBJ whole genome shotgun (WGS) entry which is preliminary data.</text>
</comment>
<dbReference type="EC" id="2.1.1.72" evidence="2"/>
<sequence>MEPSVGEGDFLIPIVDRLLASYRRSQSGGDPVMDLSDAIRVVELSRPTLAAARSRLHDHLVENGLTAEQSTALCDRWLMQGDFLLVELGKEGFDFVVGNPPYVRIEQIPIALQYEYRLRYKTLYDRADLYVAFMERSLAELRDGGVLGFIVSDRWTKNKYGGPLRKLVSEGHHLRYYVDMVNTPAFLRDVIAYTGIFVIAKEEDGPTTVAHRPEIDPNHLRALARQLRGQEPGAVKIKNVVSGSEPWMLEEFERLVVMRRLEEAFPLLEDAGCKAMIGVATGLDEAYVGKFEDLDVEPDRKLPLVTTKDIKTGALVPLGLGVINPWRDEGGLVDLKRYPRLAAHLEQYRTQLEKRSTAKGKPAQWHKTIDRITPSLTYRPKLLIPDIKGSANVVFEPGQHYVHHNLYYVVSDEWDLRALRAVLLSSVAALFVAAYSVKMRGDYLRYQAQYLRRIRLPRWSTVADKHRAALKEAGLSGDLAACDRAAFALYGLTEAEIAIVAGRPPAER</sequence>
<dbReference type="Proteomes" id="UP001196565">
    <property type="component" value="Unassembled WGS sequence"/>
</dbReference>
<evidence type="ECO:0000313" key="9">
    <source>
        <dbReference type="Proteomes" id="UP001196565"/>
    </source>
</evidence>